<evidence type="ECO:0000313" key="2">
    <source>
        <dbReference type="EnsemblMetazoa" id="GPAI032835-PA"/>
    </source>
</evidence>
<name>A0A1B0A2X0_GLOPL</name>
<dbReference type="AlphaFoldDB" id="A0A1B0A2X0"/>
<dbReference type="Proteomes" id="UP000092445">
    <property type="component" value="Unassembled WGS sequence"/>
</dbReference>
<reference evidence="2" key="2">
    <citation type="submission" date="2020-05" db="UniProtKB">
        <authorList>
            <consortium name="EnsemblMetazoa"/>
        </authorList>
    </citation>
    <scope>IDENTIFICATION</scope>
    <source>
        <strain evidence="2">IAEA</strain>
    </source>
</reference>
<feature type="transmembrane region" description="Helical" evidence="1">
    <location>
        <begin position="106"/>
        <end position="125"/>
    </location>
</feature>
<protein>
    <submittedName>
        <fullName evidence="2">Uncharacterized protein</fullName>
    </submittedName>
</protein>
<dbReference type="VEuPathDB" id="VectorBase:GPAI032835"/>
<keyword evidence="1" id="KW-1133">Transmembrane helix</keyword>
<keyword evidence="1" id="KW-0472">Membrane</keyword>
<accession>A0A1B0A2X0</accession>
<evidence type="ECO:0000256" key="1">
    <source>
        <dbReference type="SAM" id="Phobius"/>
    </source>
</evidence>
<organism evidence="2 3">
    <name type="scientific">Glossina pallidipes</name>
    <name type="common">Tsetse fly</name>
    <dbReference type="NCBI Taxonomy" id="7398"/>
    <lineage>
        <taxon>Eukaryota</taxon>
        <taxon>Metazoa</taxon>
        <taxon>Ecdysozoa</taxon>
        <taxon>Arthropoda</taxon>
        <taxon>Hexapoda</taxon>
        <taxon>Insecta</taxon>
        <taxon>Pterygota</taxon>
        <taxon>Neoptera</taxon>
        <taxon>Endopterygota</taxon>
        <taxon>Diptera</taxon>
        <taxon>Brachycera</taxon>
        <taxon>Muscomorpha</taxon>
        <taxon>Hippoboscoidea</taxon>
        <taxon>Glossinidae</taxon>
        <taxon>Glossina</taxon>
    </lineage>
</organism>
<evidence type="ECO:0000313" key="3">
    <source>
        <dbReference type="Proteomes" id="UP000092445"/>
    </source>
</evidence>
<proteinExistence type="predicted"/>
<keyword evidence="1" id="KW-0812">Transmembrane</keyword>
<reference evidence="3" key="1">
    <citation type="submission" date="2014-03" db="EMBL/GenBank/DDBJ databases">
        <authorList>
            <person name="Aksoy S."/>
            <person name="Warren W."/>
            <person name="Wilson R.K."/>
        </authorList>
    </citation>
    <scope>NUCLEOTIDE SEQUENCE [LARGE SCALE GENOMIC DNA]</scope>
    <source>
        <strain evidence="3">IAEA</strain>
    </source>
</reference>
<dbReference type="EnsemblMetazoa" id="GPAI032835-RA">
    <property type="protein sequence ID" value="GPAI032835-PA"/>
    <property type="gene ID" value="GPAI032835"/>
</dbReference>
<keyword evidence="3" id="KW-1185">Reference proteome</keyword>
<sequence>MTRNLNNAFESRHGIMPHFLYSGYIARNSSCKRQLPNDVILRSPEVCIEHYSEFESVYEICKLKTYYNFLNLSQRIKYEEEIEKNKIIFLSNSGKPGSYEVCMKCIYITSQLSLIFAFKFFLFCVRMSMTKMQYVHCDLLAITLSHNQTMPSNKKISDTFVSLI</sequence>